<evidence type="ECO:0000313" key="1">
    <source>
        <dbReference type="EMBL" id="NEX02226.1"/>
    </source>
</evidence>
<dbReference type="GO" id="GO:0000271">
    <property type="term" value="P:polysaccharide biosynthetic process"/>
    <property type="evidence" value="ECO:0007669"/>
    <property type="project" value="InterPro"/>
</dbReference>
<name>A0A6M0LIJ6_PSEXY</name>
<proteinExistence type="predicted"/>
<organism evidence="1 2">
    <name type="scientific">Pseudobutyrivibrio xylanivorans</name>
    <dbReference type="NCBI Taxonomy" id="185007"/>
    <lineage>
        <taxon>Bacteria</taxon>
        <taxon>Bacillati</taxon>
        <taxon>Bacillota</taxon>
        <taxon>Clostridia</taxon>
        <taxon>Lachnospirales</taxon>
        <taxon>Lachnospiraceae</taxon>
        <taxon>Pseudobutyrivibrio</taxon>
    </lineage>
</organism>
<dbReference type="InterPro" id="IPR007833">
    <property type="entry name" value="Capsule_polysaccharide_synth"/>
</dbReference>
<dbReference type="RefSeq" id="WP_090488600.1">
    <property type="nucleotide sequence ID" value="NZ_VTVE01000003.1"/>
</dbReference>
<evidence type="ECO:0008006" key="3">
    <source>
        <dbReference type="Google" id="ProtNLM"/>
    </source>
</evidence>
<comment type="caution">
    <text evidence="1">The sequence shown here is derived from an EMBL/GenBank/DDBJ whole genome shotgun (WGS) entry which is preliminary data.</text>
</comment>
<dbReference type="EMBL" id="VTVE01000003">
    <property type="protein sequence ID" value="NEX02226.1"/>
    <property type="molecule type" value="Genomic_DNA"/>
</dbReference>
<evidence type="ECO:0000313" key="2">
    <source>
        <dbReference type="Proteomes" id="UP000473091"/>
    </source>
</evidence>
<dbReference type="AlphaFoldDB" id="A0A6M0LIJ6"/>
<dbReference type="SUPFAM" id="SSF53756">
    <property type="entry name" value="UDP-Glycosyltransferase/glycogen phosphorylase"/>
    <property type="match status" value="1"/>
</dbReference>
<dbReference type="GO" id="GO:0015774">
    <property type="term" value="P:polysaccharide transport"/>
    <property type="evidence" value="ECO:0007669"/>
    <property type="project" value="InterPro"/>
</dbReference>
<dbReference type="Pfam" id="PF05159">
    <property type="entry name" value="Capsule_synth"/>
    <property type="match status" value="1"/>
</dbReference>
<reference evidence="1 2" key="2">
    <citation type="submission" date="2020-03" db="EMBL/GenBank/DDBJ databases">
        <title>Investigating the evolutionary divergence of the Butyrivibrio group.</title>
        <authorList>
            <person name="Skvortsov T."/>
            <person name="Santos F.G."/>
            <person name="Ting K.S."/>
            <person name="Creevey C.J."/>
        </authorList>
    </citation>
    <scope>NUCLEOTIDE SEQUENCE [LARGE SCALE GENOMIC DNA]</scope>
    <source>
        <strain evidence="1 2">MZ8</strain>
    </source>
</reference>
<dbReference type="Proteomes" id="UP000473091">
    <property type="component" value="Unassembled WGS sequence"/>
</dbReference>
<reference evidence="1 2" key="1">
    <citation type="submission" date="2019-09" db="EMBL/GenBank/DDBJ databases">
        <authorList>
            <person name="Pidcock S.E."/>
            <person name="Huws S.A."/>
        </authorList>
    </citation>
    <scope>NUCLEOTIDE SEQUENCE [LARGE SCALE GENOMIC DNA]</scope>
    <source>
        <strain evidence="1 2">MZ8</strain>
    </source>
</reference>
<protein>
    <recommendedName>
        <fullName evidence="3">Capsule polysaccharide biosynthesis protein</fullName>
    </recommendedName>
</protein>
<accession>A0A6M0LIJ6</accession>
<gene>
    <name evidence="1" type="ORF">F0Q01_10095</name>
</gene>
<sequence length="477" mass="56844">MYNICFMARRAFNDVAIASFKEIQKEYDKDAFGVFITCDKQEADYVYSKFEDRSQIAVCDFASYINEHWDEFTLDKLVEFEKKYDASPMWKYIYTDRFLIYRDYDYCVHTAAGLFSFWEHVFTTYNIDFYWDEVVGTLLTYSAYLVGKKTGAKYFSMLLMRSVGMDLTHHYILNDPFEMIYNFPENYKDIQFSEEQLKEADEFLSGFEEKHSKPAFMRFSGKKPKWKARFFILPLFWVRQRFFNPYTRDKGSYIYYRAYERTMESIKFYFRYKKSRKYYKKADMTKKFVYFPLHLQPEASTIVCAQKYEKQLYFLDNLAKSVPADTVIYAKEHYSFLGSRDNSFYEALKQYPNIELIDPWEDSFALIEKCQCVATLTGTAGQEAMMLRRPVIMGGDILYENAPGIMRIEDIFENYVEAMENWKQPSRDEIVQYLAAYMSCARPGNTYLLSDDRFKPENISLLAKSMVDYFSEFKAAK</sequence>